<organism evidence="2 3">
    <name type="scientific">Macrophomina phaseolina</name>
    <dbReference type="NCBI Taxonomy" id="35725"/>
    <lineage>
        <taxon>Eukaryota</taxon>
        <taxon>Fungi</taxon>
        <taxon>Dikarya</taxon>
        <taxon>Ascomycota</taxon>
        <taxon>Pezizomycotina</taxon>
        <taxon>Dothideomycetes</taxon>
        <taxon>Dothideomycetes incertae sedis</taxon>
        <taxon>Botryosphaeriales</taxon>
        <taxon>Botryosphaeriaceae</taxon>
        <taxon>Macrophomina</taxon>
    </lineage>
</organism>
<evidence type="ECO:0000313" key="3">
    <source>
        <dbReference type="Proteomes" id="UP000774617"/>
    </source>
</evidence>
<evidence type="ECO:0000313" key="2">
    <source>
        <dbReference type="EMBL" id="KAH7052220.1"/>
    </source>
</evidence>
<evidence type="ECO:0008006" key="4">
    <source>
        <dbReference type="Google" id="ProtNLM"/>
    </source>
</evidence>
<keyword evidence="3" id="KW-1185">Reference proteome</keyword>
<protein>
    <recommendedName>
        <fullName evidence="4">Tetratricopeptide-like helical</fullName>
    </recommendedName>
</protein>
<accession>A0ABQ8GFW7</accession>
<feature type="region of interest" description="Disordered" evidence="1">
    <location>
        <begin position="1"/>
        <end position="29"/>
    </location>
</feature>
<proteinExistence type="predicted"/>
<feature type="region of interest" description="Disordered" evidence="1">
    <location>
        <begin position="179"/>
        <end position="206"/>
    </location>
</feature>
<dbReference type="Proteomes" id="UP000774617">
    <property type="component" value="Unassembled WGS sequence"/>
</dbReference>
<evidence type="ECO:0000256" key="1">
    <source>
        <dbReference type="SAM" id="MobiDB-lite"/>
    </source>
</evidence>
<feature type="region of interest" description="Disordered" evidence="1">
    <location>
        <begin position="268"/>
        <end position="299"/>
    </location>
</feature>
<sequence length="555" mass="59396">MPRKKQFVASNSKQAARGKKKEPDPETEDDFLDAADEFEKSAGKWRAGDAAKSARFFQRAIDVYAAGLLKFPQSFDLAYNKALLEYQIAQDLRIAAQIGPPLVDLLRQALESHRFAISLNPNNLDILFNTANVLSDLADRVGKAEAIPLLQESVQHIRRCLEKQVQEYESLQAAFQAANSGHESADIAPPPSAQDKSASDSSGEEYAMVEEAVTEGAILDSIFFMANTISDLLGVMQPDNLEAIRQDVELVVGFFTSGALQPYWDKLDRTAPEPETDSTPTLSLSLSAVPPKPSQAQPSEYDTAVAEGSLASARLFSAIGEVEFRRGERTAASWYLTVLTKFAETNPSLNPDVHGALIDALFSIADATAPPASKGEALYVEQAASVPVTDDAAAASLPPAAALESVSDAWADEAIHADVLKRAHEVLTTALAGGAVPADKAPQLYVALGDVHWRLRGACVSEANTTEAVTQAHSAERCWREAEAKARSVGVACAEEKVEAAGKTGVSMILRGAGAGDVVVGEAREAVLMAVQEMREEELLSDLLAQHVLKMLGAE</sequence>
<name>A0ABQ8GFW7_9PEZI</name>
<dbReference type="SUPFAM" id="SSF48452">
    <property type="entry name" value="TPR-like"/>
    <property type="match status" value="1"/>
</dbReference>
<dbReference type="EMBL" id="JAGTJR010000011">
    <property type="protein sequence ID" value="KAH7052220.1"/>
    <property type="molecule type" value="Genomic_DNA"/>
</dbReference>
<dbReference type="InterPro" id="IPR011990">
    <property type="entry name" value="TPR-like_helical_dom_sf"/>
</dbReference>
<reference evidence="2 3" key="1">
    <citation type="journal article" date="2021" name="Nat. Commun.">
        <title>Genetic determinants of endophytism in the Arabidopsis root mycobiome.</title>
        <authorList>
            <person name="Mesny F."/>
            <person name="Miyauchi S."/>
            <person name="Thiergart T."/>
            <person name="Pickel B."/>
            <person name="Atanasova L."/>
            <person name="Karlsson M."/>
            <person name="Huettel B."/>
            <person name="Barry K.W."/>
            <person name="Haridas S."/>
            <person name="Chen C."/>
            <person name="Bauer D."/>
            <person name="Andreopoulos W."/>
            <person name="Pangilinan J."/>
            <person name="LaButti K."/>
            <person name="Riley R."/>
            <person name="Lipzen A."/>
            <person name="Clum A."/>
            <person name="Drula E."/>
            <person name="Henrissat B."/>
            <person name="Kohler A."/>
            <person name="Grigoriev I.V."/>
            <person name="Martin F.M."/>
            <person name="Hacquard S."/>
        </authorList>
    </citation>
    <scope>NUCLEOTIDE SEQUENCE [LARGE SCALE GENOMIC DNA]</scope>
    <source>
        <strain evidence="2 3">MPI-SDFR-AT-0080</strain>
    </source>
</reference>
<dbReference type="Gene3D" id="1.25.40.10">
    <property type="entry name" value="Tetratricopeptide repeat domain"/>
    <property type="match status" value="1"/>
</dbReference>
<gene>
    <name evidence="2" type="ORF">B0J12DRAFT_67535</name>
</gene>
<comment type="caution">
    <text evidence="2">The sequence shown here is derived from an EMBL/GenBank/DDBJ whole genome shotgun (WGS) entry which is preliminary data.</text>
</comment>